<evidence type="ECO:0000256" key="3">
    <source>
        <dbReference type="ARBA" id="ARBA00022832"/>
    </source>
</evidence>
<dbReference type="GO" id="GO:0016787">
    <property type="term" value="F:hydrolase activity"/>
    <property type="evidence" value="ECO:0007669"/>
    <property type="project" value="UniProtKB-KW"/>
</dbReference>
<reference evidence="6 7" key="1">
    <citation type="submission" date="2024-09" db="EMBL/GenBank/DDBJ databases">
        <authorList>
            <person name="Sun Q."/>
            <person name="Mori K."/>
        </authorList>
    </citation>
    <scope>NUCLEOTIDE SEQUENCE [LARGE SCALE GENOMIC DNA]</scope>
    <source>
        <strain evidence="6 7">CCM 7659</strain>
    </source>
</reference>
<evidence type="ECO:0000256" key="4">
    <source>
        <dbReference type="ARBA" id="ARBA00023098"/>
    </source>
</evidence>
<dbReference type="RefSeq" id="WP_380023052.1">
    <property type="nucleotide sequence ID" value="NZ_JBHMDY010000002.1"/>
</dbReference>
<dbReference type="InterPro" id="IPR029069">
    <property type="entry name" value="HotDog_dom_sf"/>
</dbReference>
<evidence type="ECO:0000256" key="2">
    <source>
        <dbReference type="ARBA" id="ARBA00022801"/>
    </source>
</evidence>
<dbReference type="EC" id="3.1.2.-" evidence="6"/>
<organism evidence="6 7">
    <name type="scientific">Dietzia aerolata</name>
    <dbReference type="NCBI Taxonomy" id="595984"/>
    <lineage>
        <taxon>Bacteria</taxon>
        <taxon>Bacillati</taxon>
        <taxon>Actinomycetota</taxon>
        <taxon>Actinomycetes</taxon>
        <taxon>Mycobacteriales</taxon>
        <taxon>Dietziaceae</taxon>
        <taxon>Dietzia</taxon>
    </lineage>
</organism>
<dbReference type="SUPFAM" id="SSF54637">
    <property type="entry name" value="Thioesterase/thiol ester dehydrase-isomerase"/>
    <property type="match status" value="1"/>
</dbReference>
<dbReference type="EMBL" id="JBHMDY010000002">
    <property type="protein sequence ID" value="MFB9258867.1"/>
    <property type="molecule type" value="Genomic_DNA"/>
</dbReference>
<gene>
    <name evidence="6" type="ORF">ACFFVD_03545</name>
</gene>
<keyword evidence="4" id="KW-0443">Lipid metabolism</keyword>
<dbReference type="Proteomes" id="UP001589700">
    <property type="component" value="Unassembled WGS sequence"/>
</dbReference>
<name>A0ABV5JMB1_9ACTN</name>
<accession>A0ABV5JMB1</accession>
<keyword evidence="2 6" id="KW-0378">Hydrolase</keyword>
<evidence type="ECO:0000256" key="1">
    <source>
        <dbReference type="ARBA" id="ARBA00022490"/>
    </source>
</evidence>
<dbReference type="PANTHER" id="PTHR12418:SF19">
    <property type="entry name" value="ACYL-COENZYME A THIOESTERASE THEM4"/>
    <property type="match status" value="1"/>
</dbReference>
<dbReference type="PANTHER" id="PTHR12418">
    <property type="entry name" value="ACYL-COENZYME A THIOESTERASE THEM4"/>
    <property type="match status" value="1"/>
</dbReference>
<dbReference type="CDD" id="cd03443">
    <property type="entry name" value="PaaI_thioesterase"/>
    <property type="match status" value="1"/>
</dbReference>
<sequence>MTGPDPAAPGSGALVTVGSASTLRSAPPRRPRPEVDLAALDRSGGPGVAVDRADDDEAGLFALVDQVRRIRSLTSGGQFATELGPLTERLREVADELEAASATPQQRLETMWSNQNYMANCPVVGRANVLAPPMEYELLEDGRLRSELTLGIEYQGPPGRVHGGFVALIFDAILGRANHHAGTTGMTMYLDIDYRGGTPLLEPIVVTGGPVWVEGRKVWSQGAIYAGDQLCATAEGLFVRPEGWVRDGGH</sequence>
<evidence type="ECO:0000313" key="6">
    <source>
        <dbReference type="EMBL" id="MFB9258867.1"/>
    </source>
</evidence>
<evidence type="ECO:0000256" key="5">
    <source>
        <dbReference type="SAM" id="MobiDB-lite"/>
    </source>
</evidence>
<dbReference type="Gene3D" id="3.10.129.10">
    <property type="entry name" value="Hotdog Thioesterase"/>
    <property type="match status" value="1"/>
</dbReference>
<keyword evidence="1" id="KW-0963">Cytoplasm</keyword>
<feature type="region of interest" description="Disordered" evidence="5">
    <location>
        <begin position="1"/>
        <end position="50"/>
    </location>
</feature>
<dbReference type="InterPro" id="IPR052365">
    <property type="entry name" value="THEM4/THEM5_acyl-CoA_thioest"/>
</dbReference>
<keyword evidence="3" id="KW-0276">Fatty acid metabolism</keyword>
<proteinExistence type="predicted"/>
<comment type="caution">
    <text evidence="6">The sequence shown here is derived from an EMBL/GenBank/DDBJ whole genome shotgun (WGS) entry which is preliminary data.</text>
</comment>
<evidence type="ECO:0000313" key="7">
    <source>
        <dbReference type="Proteomes" id="UP001589700"/>
    </source>
</evidence>
<protein>
    <submittedName>
        <fullName evidence="6">PaaI family thioesterase</fullName>
        <ecNumber evidence="6">3.1.2.-</ecNumber>
    </submittedName>
</protein>
<keyword evidence="7" id="KW-1185">Reference proteome</keyword>